<evidence type="ECO:0000313" key="1">
    <source>
        <dbReference type="EMBL" id="QGU00538.1"/>
    </source>
</evidence>
<accession>A0A6I6DNL6</accession>
<dbReference type="EMBL" id="CP046457">
    <property type="protein sequence ID" value="QGU00538.1"/>
    <property type="molecule type" value="Genomic_DNA"/>
</dbReference>
<dbReference type="OrthoDB" id="2084556at2"/>
<evidence type="ECO:0000313" key="2">
    <source>
        <dbReference type="Proteomes" id="UP000426444"/>
    </source>
</evidence>
<gene>
    <name evidence="1" type="ORF">SYNTR_1944</name>
</gene>
<proteinExistence type="predicted"/>
<organism evidence="1 2">
    <name type="scientific">Candidatus Syntrophocurvum alkaliphilum</name>
    <dbReference type="NCBI Taxonomy" id="2293317"/>
    <lineage>
        <taxon>Bacteria</taxon>
        <taxon>Bacillati</taxon>
        <taxon>Bacillota</taxon>
        <taxon>Clostridia</taxon>
        <taxon>Eubacteriales</taxon>
        <taxon>Syntrophomonadaceae</taxon>
        <taxon>Candidatus Syntrophocurvum</taxon>
    </lineage>
</organism>
<dbReference type="AlphaFoldDB" id="A0A6I6DNL6"/>
<dbReference type="KEGG" id="salq:SYNTR_1944"/>
<keyword evidence="2" id="KW-1185">Reference proteome</keyword>
<dbReference type="Proteomes" id="UP000426444">
    <property type="component" value="Chromosome"/>
</dbReference>
<name>A0A6I6DNL6_9FIRM</name>
<dbReference type="RefSeq" id="WP_156204310.1">
    <property type="nucleotide sequence ID" value="NZ_CP046457.1"/>
</dbReference>
<reference evidence="2" key="1">
    <citation type="journal article" date="2019" name="Microbiology">
        <title>Complete Genome Sequence of an Uncultured Bacterium of the Candidate Phylum Bipolaricaulota.</title>
        <authorList>
            <person name="Kadnikov V.V."/>
            <person name="Mardanov A.V."/>
            <person name="Beletsky A.V."/>
            <person name="Frank Y.A."/>
            <person name="Karnachuk O.V."/>
            <person name="Ravin N.V."/>
        </authorList>
    </citation>
    <scope>NUCLEOTIDE SEQUENCE [LARGE SCALE GENOMIC DNA]</scope>
</reference>
<protein>
    <submittedName>
        <fullName evidence="1">Uncharacterized protein</fullName>
    </submittedName>
</protein>
<sequence length="54" mass="6342">MKLYHICEYCNIVFKTVEIEGQEGAAQVDGTCNECNEELNFMDDIPYNKTHYYN</sequence>